<protein>
    <submittedName>
        <fullName evidence="1">Uncharacterized protein</fullName>
    </submittedName>
</protein>
<dbReference type="AlphaFoldDB" id="A0A5B7GXB1"/>
<evidence type="ECO:0000313" key="1">
    <source>
        <dbReference type="EMBL" id="MPC62035.1"/>
    </source>
</evidence>
<dbReference type="Proteomes" id="UP000324222">
    <property type="component" value="Unassembled WGS sequence"/>
</dbReference>
<evidence type="ECO:0000313" key="2">
    <source>
        <dbReference type="Proteomes" id="UP000324222"/>
    </source>
</evidence>
<dbReference type="EMBL" id="VSRR010019232">
    <property type="protein sequence ID" value="MPC62035.1"/>
    <property type="molecule type" value="Genomic_DNA"/>
</dbReference>
<comment type="caution">
    <text evidence="1">The sequence shown here is derived from an EMBL/GenBank/DDBJ whole genome shotgun (WGS) entry which is preliminary data.</text>
</comment>
<gene>
    <name evidence="1" type="ORF">E2C01_056115</name>
</gene>
<proteinExistence type="predicted"/>
<reference evidence="1" key="1">
    <citation type="submission" date="2019-05" db="EMBL/GenBank/DDBJ databases">
        <title>Another draft genome of Portunus trituberculatus and its Hox gene families provides insights of decapod evolution.</title>
        <authorList>
            <person name="Jeong J.-H."/>
            <person name="Song I."/>
            <person name="Kim S."/>
            <person name="Choi T."/>
            <person name="Kim D."/>
            <person name="Ryu S."/>
            <person name="Kim W."/>
        </authorList>
    </citation>
    <scope>NUCLEOTIDE SEQUENCE [LARGE SCALE GENOMIC DNA]</scope>
    <source>
        <tissue evidence="1">Muscle</tissue>
    </source>
</reference>
<accession>A0A5B7GXB1</accession>
<keyword evidence="2" id="KW-1185">Reference proteome</keyword>
<name>A0A5B7GXB1_PORTR</name>
<organism evidence="1 2">
    <name type="scientific">Portunus trituberculatus</name>
    <name type="common">Swimming crab</name>
    <name type="synonym">Neptunus trituberculatus</name>
    <dbReference type="NCBI Taxonomy" id="210409"/>
    <lineage>
        <taxon>Eukaryota</taxon>
        <taxon>Metazoa</taxon>
        <taxon>Ecdysozoa</taxon>
        <taxon>Arthropoda</taxon>
        <taxon>Crustacea</taxon>
        <taxon>Multicrustacea</taxon>
        <taxon>Malacostraca</taxon>
        <taxon>Eumalacostraca</taxon>
        <taxon>Eucarida</taxon>
        <taxon>Decapoda</taxon>
        <taxon>Pleocyemata</taxon>
        <taxon>Brachyura</taxon>
        <taxon>Eubrachyura</taxon>
        <taxon>Portunoidea</taxon>
        <taxon>Portunidae</taxon>
        <taxon>Portuninae</taxon>
        <taxon>Portunus</taxon>
    </lineage>
</organism>
<sequence length="81" mass="8981">MHSVPGIQGVFAVKEFPVIDECPSIAPAVICKSAIYCNSPGQPFTSQSLPWQHTAYHRGYILIPNFSFYTSDIVPSVYTFL</sequence>